<dbReference type="GO" id="GO:0005576">
    <property type="term" value="C:extracellular region"/>
    <property type="evidence" value="ECO:0007669"/>
    <property type="project" value="UniProtKB-SubCell"/>
</dbReference>
<evidence type="ECO:0000256" key="1">
    <source>
        <dbReference type="ARBA" id="ARBA00004613"/>
    </source>
</evidence>
<dbReference type="PROSITE" id="PS50871">
    <property type="entry name" value="C1Q"/>
    <property type="match status" value="1"/>
</dbReference>
<evidence type="ECO:0000313" key="4">
    <source>
        <dbReference type="EMBL" id="EKC34031.1"/>
    </source>
</evidence>
<accession>K1RIL4</accession>
<dbReference type="SUPFAM" id="SSF49842">
    <property type="entry name" value="TNF-like"/>
    <property type="match status" value="1"/>
</dbReference>
<proteinExistence type="predicted"/>
<dbReference type="InterPro" id="IPR050822">
    <property type="entry name" value="Cerebellin_Synaptic_Org"/>
</dbReference>
<dbReference type="PANTHER" id="PTHR22923:SF116">
    <property type="entry name" value="C1Q DOMAIN-CONTAINING PROTEIN"/>
    <property type="match status" value="1"/>
</dbReference>
<dbReference type="HOGENOM" id="CLU_001074_7_1_1"/>
<keyword evidence="3" id="KW-0732">Signal</keyword>
<gene>
    <name evidence="4" type="ORF">CGI_10021449</name>
</gene>
<sequence>MELADMLARTIFVPLMLINGFEFINADDDSFGRLENIAFDLQTQIQHLSDQLNAQNIKMQNMEATIGQQNEKIEALNKYCEMKDWLKIKNENDRVENVNQTLKRDSTPDNLDPSLTPGLHRKKRDLEPRVSRQKRLILGEPTHQEVAFYAYMSSHLASPGHGQQLVFQTAVTNVGNHYNRHSGIFTAPVPGIYVFSWTLAVSEGHYIYTQIFVNSNAVGATYTSAYGVNNVRTTTGLVVVQLNAMDVVSIRVNMNGALDATVYSNDYHKSSFSGWKIN</sequence>
<dbReference type="Pfam" id="PF00386">
    <property type="entry name" value="C1q"/>
    <property type="match status" value="1"/>
</dbReference>
<evidence type="ECO:0000256" key="3">
    <source>
        <dbReference type="ARBA" id="ARBA00022729"/>
    </source>
</evidence>
<dbReference type="PRINTS" id="PR00007">
    <property type="entry name" value="COMPLEMNTC1Q"/>
</dbReference>
<reference evidence="4" key="1">
    <citation type="journal article" date="2012" name="Nature">
        <title>The oyster genome reveals stress adaptation and complexity of shell formation.</title>
        <authorList>
            <person name="Zhang G."/>
            <person name="Fang X."/>
            <person name="Guo X."/>
            <person name="Li L."/>
            <person name="Luo R."/>
            <person name="Xu F."/>
            <person name="Yang P."/>
            <person name="Zhang L."/>
            <person name="Wang X."/>
            <person name="Qi H."/>
            <person name="Xiong Z."/>
            <person name="Que H."/>
            <person name="Xie Y."/>
            <person name="Holland P.W."/>
            <person name="Paps J."/>
            <person name="Zhu Y."/>
            <person name="Wu F."/>
            <person name="Chen Y."/>
            <person name="Wang J."/>
            <person name="Peng C."/>
            <person name="Meng J."/>
            <person name="Yang L."/>
            <person name="Liu J."/>
            <person name="Wen B."/>
            <person name="Zhang N."/>
            <person name="Huang Z."/>
            <person name="Zhu Q."/>
            <person name="Feng Y."/>
            <person name="Mount A."/>
            <person name="Hedgecock D."/>
            <person name="Xu Z."/>
            <person name="Liu Y."/>
            <person name="Domazet-Loso T."/>
            <person name="Du Y."/>
            <person name="Sun X."/>
            <person name="Zhang S."/>
            <person name="Liu B."/>
            <person name="Cheng P."/>
            <person name="Jiang X."/>
            <person name="Li J."/>
            <person name="Fan D."/>
            <person name="Wang W."/>
            <person name="Fu W."/>
            <person name="Wang T."/>
            <person name="Wang B."/>
            <person name="Zhang J."/>
            <person name="Peng Z."/>
            <person name="Li Y."/>
            <person name="Li N."/>
            <person name="Wang J."/>
            <person name="Chen M."/>
            <person name="He Y."/>
            <person name="Tan F."/>
            <person name="Song X."/>
            <person name="Zheng Q."/>
            <person name="Huang R."/>
            <person name="Yang H."/>
            <person name="Du X."/>
            <person name="Chen L."/>
            <person name="Yang M."/>
            <person name="Gaffney P.M."/>
            <person name="Wang S."/>
            <person name="Luo L."/>
            <person name="She Z."/>
            <person name="Ming Y."/>
            <person name="Huang W."/>
            <person name="Zhang S."/>
            <person name="Huang B."/>
            <person name="Zhang Y."/>
            <person name="Qu T."/>
            <person name="Ni P."/>
            <person name="Miao G."/>
            <person name="Wang J."/>
            <person name="Wang Q."/>
            <person name="Steinberg C.E."/>
            <person name="Wang H."/>
            <person name="Li N."/>
            <person name="Qian L."/>
            <person name="Zhang G."/>
            <person name="Li Y."/>
            <person name="Yang H."/>
            <person name="Liu X."/>
            <person name="Wang J."/>
            <person name="Yin Y."/>
            <person name="Wang J."/>
        </authorList>
    </citation>
    <scope>NUCLEOTIDE SEQUENCE [LARGE SCALE GENOMIC DNA]</scope>
    <source>
        <strain evidence="4">05x7-T-G4-1.051#20</strain>
    </source>
</reference>
<organism evidence="4">
    <name type="scientific">Magallana gigas</name>
    <name type="common">Pacific oyster</name>
    <name type="synonym">Crassostrea gigas</name>
    <dbReference type="NCBI Taxonomy" id="29159"/>
    <lineage>
        <taxon>Eukaryota</taxon>
        <taxon>Metazoa</taxon>
        <taxon>Spiralia</taxon>
        <taxon>Lophotrochozoa</taxon>
        <taxon>Mollusca</taxon>
        <taxon>Bivalvia</taxon>
        <taxon>Autobranchia</taxon>
        <taxon>Pteriomorphia</taxon>
        <taxon>Ostreida</taxon>
        <taxon>Ostreoidea</taxon>
        <taxon>Ostreidae</taxon>
        <taxon>Magallana</taxon>
    </lineage>
</organism>
<dbReference type="AlphaFoldDB" id="K1RIL4"/>
<dbReference type="InterPro" id="IPR008983">
    <property type="entry name" value="Tumour_necrosis_fac-like_dom"/>
</dbReference>
<dbReference type="InParanoid" id="K1RIL4"/>
<evidence type="ECO:0000256" key="2">
    <source>
        <dbReference type="ARBA" id="ARBA00022525"/>
    </source>
</evidence>
<dbReference type="EMBL" id="JH817296">
    <property type="protein sequence ID" value="EKC34031.1"/>
    <property type="molecule type" value="Genomic_DNA"/>
</dbReference>
<comment type="subcellular location">
    <subcellularLocation>
        <location evidence="1">Secreted</location>
    </subcellularLocation>
</comment>
<keyword evidence="2" id="KW-0964">Secreted</keyword>
<dbReference type="Gene3D" id="2.60.120.40">
    <property type="match status" value="1"/>
</dbReference>
<dbReference type="InterPro" id="IPR001073">
    <property type="entry name" value="C1q_dom"/>
</dbReference>
<dbReference type="SMART" id="SM00110">
    <property type="entry name" value="C1Q"/>
    <property type="match status" value="1"/>
</dbReference>
<protein>
    <submittedName>
        <fullName evidence="4">Complement C1q tumor necrosis factor-related protein 3</fullName>
    </submittedName>
</protein>
<dbReference type="PANTHER" id="PTHR22923">
    <property type="entry name" value="CEREBELLIN-RELATED"/>
    <property type="match status" value="1"/>
</dbReference>
<name>K1RIL4_MAGGI</name>